<evidence type="ECO:0000256" key="9">
    <source>
        <dbReference type="ARBA" id="ARBA00022737"/>
    </source>
</evidence>
<keyword evidence="14" id="KW-1185">Reference proteome</keyword>
<evidence type="ECO:0000313" key="14">
    <source>
        <dbReference type="Proteomes" id="UP000316196"/>
    </source>
</evidence>
<comment type="caution">
    <text evidence="13">The sequence shown here is derived from an EMBL/GenBank/DDBJ whole genome shotgun (WGS) entry which is preliminary data.</text>
</comment>
<accession>A0A542ZRG7</accession>
<reference evidence="13 14" key="1">
    <citation type="submission" date="2019-06" db="EMBL/GenBank/DDBJ databases">
        <title>Sequencing the genomes of 1000 actinobacteria strains.</title>
        <authorList>
            <person name="Klenk H.-P."/>
        </authorList>
    </citation>
    <scope>NUCLEOTIDE SEQUENCE [LARGE SCALE GENOMIC DNA]</scope>
    <source>
        <strain evidence="13 14">DSM 8251</strain>
    </source>
</reference>
<dbReference type="PANTHER" id="PTHR21098">
    <property type="entry name" value="RIBOFLAVIN SYNTHASE ALPHA CHAIN"/>
    <property type="match status" value="1"/>
</dbReference>
<comment type="catalytic activity">
    <reaction evidence="1">
        <text>2 6,7-dimethyl-8-(1-D-ribityl)lumazine + H(+) = 5-amino-6-(D-ribitylamino)uracil + riboflavin</text>
        <dbReference type="Rhea" id="RHEA:20772"/>
        <dbReference type="ChEBI" id="CHEBI:15378"/>
        <dbReference type="ChEBI" id="CHEBI:15934"/>
        <dbReference type="ChEBI" id="CHEBI:57986"/>
        <dbReference type="ChEBI" id="CHEBI:58201"/>
        <dbReference type="EC" id="2.5.1.9"/>
    </reaction>
</comment>
<evidence type="ECO:0000256" key="11">
    <source>
        <dbReference type="PROSITE-ProRule" id="PRU00524"/>
    </source>
</evidence>
<dbReference type="EC" id="2.5.1.9" evidence="5 10"/>
<feature type="repeat" description="Lumazine-binding" evidence="11">
    <location>
        <begin position="1"/>
        <end position="105"/>
    </location>
</feature>
<dbReference type="EMBL" id="VFOR01000001">
    <property type="protein sequence ID" value="TQL62810.1"/>
    <property type="molecule type" value="Genomic_DNA"/>
</dbReference>
<dbReference type="PANTHER" id="PTHR21098:SF12">
    <property type="entry name" value="RIBOFLAVIN SYNTHASE"/>
    <property type="match status" value="1"/>
</dbReference>
<evidence type="ECO:0000256" key="1">
    <source>
        <dbReference type="ARBA" id="ARBA00000968"/>
    </source>
</evidence>
<dbReference type="FunFam" id="2.40.30.20:FF:000003">
    <property type="entry name" value="Riboflavin synthase, alpha subunit"/>
    <property type="match status" value="1"/>
</dbReference>
<evidence type="ECO:0000256" key="7">
    <source>
        <dbReference type="ARBA" id="ARBA00022619"/>
    </source>
</evidence>
<dbReference type="InterPro" id="IPR017938">
    <property type="entry name" value="Riboflavin_synthase-like_b-brl"/>
</dbReference>
<keyword evidence="7" id="KW-0686">Riboflavin biosynthesis</keyword>
<protein>
    <recommendedName>
        <fullName evidence="6 10">Riboflavin synthase</fullName>
        <ecNumber evidence="5 10">2.5.1.9</ecNumber>
    </recommendedName>
</protein>
<evidence type="ECO:0000256" key="5">
    <source>
        <dbReference type="ARBA" id="ARBA00012827"/>
    </source>
</evidence>
<dbReference type="CDD" id="cd00402">
    <property type="entry name" value="Riboflavin_synthase_like"/>
    <property type="match status" value="1"/>
</dbReference>
<dbReference type="AlphaFoldDB" id="A0A542ZRG7"/>
<keyword evidence="9" id="KW-0677">Repeat</keyword>
<evidence type="ECO:0000256" key="8">
    <source>
        <dbReference type="ARBA" id="ARBA00022679"/>
    </source>
</evidence>
<name>A0A542ZRG7_9ACTN</name>
<keyword evidence="8" id="KW-0808">Transferase</keyword>
<evidence type="ECO:0000256" key="3">
    <source>
        <dbReference type="ARBA" id="ARBA00004887"/>
    </source>
</evidence>
<dbReference type="NCBIfam" id="TIGR00187">
    <property type="entry name" value="ribE"/>
    <property type="match status" value="1"/>
</dbReference>
<feature type="domain" description="Lumazine-binding" evidence="12">
    <location>
        <begin position="106"/>
        <end position="202"/>
    </location>
</feature>
<dbReference type="OrthoDB" id="9788537at2"/>
<organism evidence="13 14">
    <name type="scientific">Propioniferax innocua</name>
    <dbReference type="NCBI Taxonomy" id="1753"/>
    <lineage>
        <taxon>Bacteria</taxon>
        <taxon>Bacillati</taxon>
        <taxon>Actinomycetota</taxon>
        <taxon>Actinomycetes</taxon>
        <taxon>Propionibacteriales</taxon>
        <taxon>Propionibacteriaceae</taxon>
        <taxon>Propioniferax</taxon>
    </lineage>
</organism>
<dbReference type="PIRSF" id="PIRSF000498">
    <property type="entry name" value="Riboflavin_syn_A"/>
    <property type="match status" value="1"/>
</dbReference>
<gene>
    <name evidence="13" type="ORF">FB460_0600</name>
</gene>
<dbReference type="SUPFAM" id="SSF63380">
    <property type="entry name" value="Riboflavin synthase domain-like"/>
    <property type="match status" value="2"/>
</dbReference>
<evidence type="ECO:0000256" key="10">
    <source>
        <dbReference type="NCBIfam" id="TIGR00187"/>
    </source>
</evidence>
<evidence type="ECO:0000256" key="2">
    <source>
        <dbReference type="ARBA" id="ARBA00002803"/>
    </source>
</evidence>
<dbReference type="Gene3D" id="2.40.30.20">
    <property type="match status" value="2"/>
</dbReference>
<evidence type="ECO:0000259" key="12">
    <source>
        <dbReference type="PROSITE" id="PS51177"/>
    </source>
</evidence>
<feature type="repeat" description="Lumazine-binding" evidence="11">
    <location>
        <begin position="106"/>
        <end position="202"/>
    </location>
</feature>
<comment type="pathway">
    <text evidence="3">Cofactor biosynthesis; riboflavin biosynthesis; riboflavin from 2-hydroxy-3-oxobutyl phosphate and 5-amino-6-(D-ribitylamino)uracil: step 2/2.</text>
</comment>
<dbReference type="Proteomes" id="UP000316196">
    <property type="component" value="Unassembled WGS sequence"/>
</dbReference>
<dbReference type="GO" id="GO:0004746">
    <property type="term" value="F:riboflavin synthase activity"/>
    <property type="evidence" value="ECO:0007669"/>
    <property type="project" value="UniProtKB-UniRule"/>
</dbReference>
<dbReference type="InterPro" id="IPR001783">
    <property type="entry name" value="Lumazine-bd"/>
</dbReference>
<proteinExistence type="predicted"/>
<comment type="function">
    <text evidence="2">Catalyzes the dismutation of two molecules of 6,7-dimethyl-8-ribityllumazine, resulting in the formation of riboflavin and 5-amino-6-(D-ribitylamino)uracil.</text>
</comment>
<evidence type="ECO:0000256" key="6">
    <source>
        <dbReference type="ARBA" id="ARBA00013950"/>
    </source>
</evidence>
<evidence type="ECO:0000256" key="4">
    <source>
        <dbReference type="ARBA" id="ARBA00011233"/>
    </source>
</evidence>
<comment type="subunit">
    <text evidence="4">Homotrimer.</text>
</comment>
<dbReference type="InterPro" id="IPR026017">
    <property type="entry name" value="Lumazine-bd_dom"/>
</dbReference>
<evidence type="ECO:0000313" key="13">
    <source>
        <dbReference type="EMBL" id="TQL62810.1"/>
    </source>
</evidence>
<dbReference type="Pfam" id="PF00677">
    <property type="entry name" value="Lum_binding"/>
    <property type="match status" value="2"/>
</dbReference>
<dbReference type="PROSITE" id="PS51177">
    <property type="entry name" value="LUMAZINE_BIND"/>
    <property type="match status" value="2"/>
</dbReference>
<dbReference type="InterPro" id="IPR023366">
    <property type="entry name" value="ATP_synth_asu-like_sf"/>
</dbReference>
<dbReference type="GO" id="GO:0009231">
    <property type="term" value="P:riboflavin biosynthetic process"/>
    <property type="evidence" value="ECO:0007669"/>
    <property type="project" value="UniProtKB-KW"/>
</dbReference>
<feature type="domain" description="Lumazine-binding" evidence="12">
    <location>
        <begin position="1"/>
        <end position="105"/>
    </location>
</feature>
<dbReference type="FunFam" id="2.40.30.20:FF:000004">
    <property type="entry name" value="Riboflavin synthase, alpha subunit"/>
    <property type="match status" value="1"/>
</dbReference>
<dbReference type="RefSeq" id="WP_142092607.1">
    <property type="nucleotide sequence ID" value="NZ_BAAAMD010000001.1"/>
</dbReference>
<sequence>MFTGIISEIGTVEAVDDGGGGIVTFRIATHGVLDDATHGVLDDAEPGCSIAVNGVCLTVVEHTASWFTADVMGESLAVTALGDLEVGSAVNLERAMRADGRLDGHIVQGHVDAVGELVERRPDERWEVLRFTAPADARTFCVHKGSIAIDGVSLTISALTDDGFEVSLIPTTLEATTLGCLRPGARVNLETDVLAKYVARHLEATTQSTAHQTTEENR</sequence>
<dbReference type="NCBIfam" id="NF006767">
    <property type="entry name" value="PRK09289.1"/>
    <property type="match status" value="1"/>
</dbReference>